<dbReference type="InterPro" id="IPR020904">
    <property type="entry name" value="Sc_DH/Rdtase_CS"/>
</dbReference>
<dbReference type="PANTHER" id="PTHR42879">
    <property type="entry name" value="3-OXOACYL-(ACYL-CARRIER-PROTEIN) REDUCTASE"/>
    <property type="match status" value="1"/>
</dbReference>
<comment type="caution">
    <text evidence="2">The sequence shown here is derived from an EMBL/GenBank/DDBJ whole genome shotgun (WGS) entry which is preliminary data.</text>
</comment>
<dbReference type="Pfam" id="PF13561">
    <property type="entry name" value="adh_short_C2"/>
    <property type="match status" value="1"/>
</dbReference>
<dbReference type="PRINTS" id="PR00081">
    <property type="entry name" value="GDHRDH"/>
</dbReference>
<sequence length="263" mass="26730">MTSSNELQPSPVPPFHGRSAVVTGSTSGIGAAIARVLAARGAHVIVSGRDPRRGEAVVAGIRAADGKADFVPADLAGDCDAVREFAVRATVAAGGRVDILVNNAGIYPATSTPELPDDALDAMLAVNIRAPHVLVAQMAPEMAARGSGVIVTIGSWMAAVGSPFAALYTATKAADEQMTRSWAAEFGSRGVRVNAVAPGITLTPGNESARPVIEQMAAGTPAGVPITPEDIAQAVAFLASEEARMIHGATLYVDGGITATRLT</sequence>
<dbReference type="InterPro" id="IPR036291">
    <property type="entry name" value="NAD(P)-bd_dom_sf"/>
</dbReference>
<protein>
    <submittedName>
        <fullName evidence="2">SDR family oxidoreductase</fullName>
    </submittedName>
</protein>
<evidence type="ECO:0000313" key="2">
    <source>
        <dbReference type="EMBL" id="GAA4606066.1"/>
    </source>
</evidence>
<proteinExistence type="inferred from homology"/>
<keyword evidence="3" id="KW-1185">Reference proteome</keyword>
<dbReference type="RefSeq" id="WP_345352250.1">
    <property type="nucleotide sequence ID" value="NZ_BAABHJ010000005.1"/>
</dbReference>
<evidence type="ECO:0000256" key="1">
    <source>
        <dbReference type="ARBA" id="ARBA00006484"/>
    </source>
</evidence>
<dbReference type="PANTHER" id="PTHR42879:SF2">
    <property type="entry name" value="3-OXOACYL-[ACYL-CARRIER-PROTEIN] REDUCTASE FABG"/>
    <property type="match status" value="1"/>
</dbReference>
<name>A0ABP8TH55_9ACTN</name>
<dbReference type="PROSITE" id="PS00061">
    <property type="entry name" value="ADH_SHORT"/>
    <property type="match status" value="1"/>
</dbReference>
<dbReference type="Gene3D" id="3.40.50.720">
    <property type="entry name" value="NAD(P)-binding Rossmann-like Domain"/>
    <property type="match status" value="1"/>
</dbReference>
<evidence type="ECO:0000313" key="3">
    <source>
        <dbReference type="Proteomes" id="UP001500212"/>
    </source>
</evidence>
<gene>
    <name evidence="2" type="ORF">GCM10023195_21450</name>
</gene>
<dbReference type="InterPro" id="IPR002347">
    <property type="entry name" value="SDR_fam"/>
</dbReference>
<dbReference type="SUPFAM" id="SSF51735">
    <property type="entry name" value="NAD(P)-binding Rossmann-fold domains"/>
    <property type="match status" value="1"/>
</dbReference>
<dbReference type="InterPro" id="IPR050259">
    <property type="entry name" value="SDR"/>
</dbReference>
<accession>A0ABP8TH55</accession>
<dbReference type="CDD" id="cd05233">
    <property type="entry name" value="SDR_c"/>
    <property type="match status" value="1"/>
</dbReference>
<organism evidence="2 3">
    <name type="scientific">Actinoallomurus liliacearum</name>
    <dbReference type="NCBI Taxonomy" id="1080073"/>
    <lineage>
        <taxon>Bacteria</taxon>
        <taxon>Bacillati</taxon>
        <taxon>Actinomycetota</taxon>
        <taxon>Actinomycetes</taxon>
        <taxon>Streptosporangiales</taxon>
        <taxon>Thermomonosporaceae</taxon>
        <taxon>Actinoallomurus</taxon>
    </lineage>
</organism>
<dbReference type="PRINTS" id="PR00080">
    <property type="entry name" value="SDRFAMILY"/>
</dbReference>
<reference evidence="3" key="1">
    <citation type="journal article" date="2019" name="Int. J. Syst. Evol. Microbiol.">
        <title>The Global Catalogue of Microorganisms (GCM) 10K type strain sequencing project: providing services to taxonomists for standard genome sequencing and annotation.</title>
        <authorList>
            <consortium name="The Broad Institute Genomics Platform"/>
            <consortium name="The Broad Institute Genome Sequencing Center for Infectious Disease"/>
            <person name="Wu L."/>
            <person name="Ma J."/>
        </authorList>
    </citation>
    <scope>NUCLEOTIDE SEQUENCE [LARGE SCALE GENOMIC DNA]</scope>
    <source>
        <strain evidence="3">JCM 17938</strain>
    </source>
</reference>
<comment type="similarity">
    <text evidence="1">Belongs to the short-chain dehydrogenases/reductases (SDR) family.</text>
</comment>
<dbReference type="EMBL" id="BAABHJ010000005">
    <property type="protein sequence ID" value="GAA4606066.1"/>
    <property type="molecule type" value="Genomic_DNA"/>
</dbReference>
<dbReference type="Proteomes" id="UP001500212">
    <property type="component" value="Unassembled WGS sequence"/>
</dbReference>